<organism evidence="1">
    <name type="scientific">Physcomitrium patens</name>
    <name type="common">Spreading-leaved earth moss</name>
    <name type="synonym">Physcomitrella patens</name>
    <dbReference type="NCBI Taxonomy" id="3218"/>
    <lineage>
        <taxon>Eukaryota</taxon>
        <taxon>Viridiplantae</taxon>
        <taxon>Streptophyta</taxon>
        <taxon>Embryophyta</taxon>
        <taxon>Bryophyta</taxon>
        <taxon>Bryophytina</taxon>
        <taxon>Bryopsida</taxon>
        <taxon>Funariidae</taxon>
        <taxon>Funariales</taxon>
        <taxon>Funariaceae</taxon>
        <taxon>Physcomitrium</taxon>
    </lineage>
</organism>
<reference evidence="1 3" key="1">
    <citation type="journal article" date="2008" name="Science">
        <title>The Physcomitrella genome reveals evolutionary insights into the conquest of land by plants.</title>
        <authorList>
            <person name="Rensing S."/>
            <person name="Lang D."/>
            <person name="Zimmer A."/>
            <person name="Terry A."/>
            <person name="Salamov A."/>
            <person name="Shapiro H."/>
            <person name="Nishiyama T."/>
            <person name="Perroud P.-F."/>
            <person name="Lindquist E."/>
            <person name="Kamisugi Y."/>
            <person name="Tanahashi T."/>
            <person name="Sakakibara K."/>
            <person name="Fujita T."/>
            <person name="Oishi K."/>
            <person name="Shin-I T."/>
            <person name="Kuroki Y."/>
            <person name="Toyoda A."/>
            <person name="Suzuki Y."/>
            <person name="Hashimoto A."/>
            <person name="Yamaguchi K."/>
            <person name="Sugano A."/>
            <person name="Kohara Y."/>
            <person name="Fujiyama A."/>
            <person name="Anterola A."/>
            <person name="Aoki S."/>
            <person name="Ashton N."/>
            <person name="Barbazuk W.B."/>
            <person name="Barker E."/>
            <person name="Bennetzen J."/>
            <person name="Bezanilla M."/>
            <person name="Blankenship R."/>
            <person name="Cho S.H."/>
            <person name="Dutcher S."/>
            <person name="Estelle M."/>
            <person name="Fawcett J.A."/>
            <person name="Gundlach H."/>
            <person name="Hanada K."/>
            <person name="Heyl A."/>
            <person name="Hicks K.A."/>
            <person name="Hugh J."/>
            <person name="Lohr M."/>
            <person name="Mayer K."/>
            <person name="Melkozernov A."/>
            <person name="Murata T."/>
            <person name="Nelson D."/>
            <person name="Pils B."/>
            <person name="Prigge M."/>
            <person name="Reiss B."/>
            <person name="Renner T."/>
            <person name="Rombauts S."/>
            <person name="Rushton P."/>
            <person name="Sanderfoot A."/>
            <person name="Schween G."/>
            <person name="Shiu S.-H."/>
            <person name="Stueber K."/>
            <person name="Theodoulou F.L."/>
            <person name="Tu H."/>
            <person name="Van de Peer Y."/>
            <person name="Verrier P.J."/>
            <person name="Waters E."/>
            <person name="Wood A."/>
            <person name="Yang L."/>
            <person name="Cove D."/>
            <person name="Cuming A."/>
            <person name="Hasebe M."/>
            <person name="Lucas S."/>
            <person name="Mishler D.B."/>
            <person name="Reski R."/>
            <person name="Grigoriev I."/>
            <person name="Quatrano R.S."/>
            <person name="Boore J.L."/>
        </authorList>
    </citation>
    <scope>NUCLEOTIDE SEQUENCE [LARGE SCALE GENOMIC DNA]</scope>
    <source>
        <strain evidence="2 3">cv. Gransden 2004</strain>
    </source>
</reference>
<gene>
    <name evidence="1" type="ORF">PHYPA_006764</name>
</gene>
<dbReference type="EnsemblPlants" id="Pp3c4_25950V3.2">
    <property type="protein sequence ID" value="PAC:32921255.CDS.1"/>
    <property type="gene ID" value="Pp3c4_25950"/>
</dbReference>
<reference evidence="1 3" key="2">
    <citation type="journal article" date="2018" name="Plant J.">
        <title>The Physcomitrella patens chromosome-scale assembly reveals moss genome structure and evolution.</title>
        <authorList>
            <person name="Lang D."/>
            <person name="Ullrich K.K."/>
            <person name="Murat F."/>
            <person name="Fuchs J."/>
            <person name="Jenkins J."/>
            <person name="Haas F.B."/>
            <person name="Piednoel M."/>
            <person name="Gundlach H."/>
            <person name="Van Bel M."/>
            <person name="Meyberg R."/>
            <person name="Vives C."/>
            <person name="Morata J."/>
            <person name="Symeonidi A."/>
            <person name="Hiss M."/>
            <person name="Muchero W."/>
            <person name="Kamisugi Y."/>
            <person name="Saleh O."/>
            <person name="Blanc G."/>
            <person name="Decker E.L."/>
            <person name="van Gessel N."/>
            <person name="Grimwood J."/>
            <person name="Hayes R.D."/>
            <person name="Graham S.W."/>
            <person name="Gunter L.E."/>
            <person name="McDaniel S.F."/>
            <person name="Hoernstein S.N.W."/>
            <person name="Larsson A."/>
            <person name="Li F.W."/>
            <person name="Perroud P.F."/>
            <person name="Phillips J."/>
            <person name="Ranjan P."/>
            <person name="Rokshar D.S."/>
            <person name="Rothfels C.J."/>
            <person name="Schneider L."/>
            <person name="Shu S."/>
            <person name="Stevenson D.W."/>
            <person name="Thummler F."/>
            <person name="Tillich M."/>
            <person name="Villarreal Aguilar J.C."/>
            <person name="Widiez T."/>
            <person name="Wong G.K."/>
            <person name="Wymore A."/>
            <person name="Zhang Y."/>
            <person name="Zimmer A.D."/>
            <person name="Quatrano R.S."/>
            <person name="Mayer K.F.X."/>
            <person name="Goodstein D."/>
            <person name="Casacuberta J.M."/>
            <person name="Vandepoele K."/>
            <person name="Reski R."/>
            <person name="Cuming A.C."/>
            <person name="Tuskan G.A."/>
            <person name="Maumus F."/>
            <person name="Salse J."/>
            <person name="Schmutz J."/>
            <person name="Rensing S.A."/>
        </authorList>
    </citation>
    <scope>NUCLEOTIDE SEQUENCE [LARGE SCALE GENOMIC DNA]</scope>
    <source>
        <strain evidence="2 3">cv. Gransden 2004</strain>
    </source>
</reference>
<dbReference type="Gramene" id="Pp3c4_25950V3.1">
    <property type="protein sequence ID" value="PAC:32921254.CDS.1"/>
    <property type="gene ID" value="Pp3c4_25950"/>
</dbReference>
<dbReference type="InParanoid" id="A0A2K1KQ13"/>
<proteinExistence type="predicted"/>
<dbReference type="Gramene" id="Pp3c4_25950V3.2">
    <property type="protein sequence ID" value="PAC:32921255.CDS.1"/>
    <property type="gene ID" value="Pp3c4_25950"/>
</dbReference>
<accession>A0A2K1KQ13</accession>
<reference evidence="2" key="3">
    <citation type="submission" date="2020-12" db="UniProtKB">
        <authorList>
            <consortium name="EnsemblPlants"/>
        </authorList>
    </citation>
    <scope>IDENTIFICATION</scope>
</reference>
<dbReference type="EnsemblPlants" id="Pp3c4_25950V3.1">
    <property type="protein sequence ID" value="PAC:32921254.CDS.1"/>
    <property type="gene ID" value="Pp3c4_25950"/>
</dbReference>
<evidence type="ECO:0000313" key="3">
    <source>
        <dbReference type="Proteomes" id="UP000006727"/>
    </source>
</evidence>
<keyword evidence="3" id="KW-1185">Reference proteome</keyword>
<name>A0A2K1KQ13_PHYPA</name>
<evidence type="ECO:0000313" key="1">
    <source>
        <dbReference type="EMBL" id="PNR55867.1"/>
    </source>
</evidence>
<dbReference type="Proteomes" id="UP000006727">
    <property type="component" value="Chromosome 4"/>
</dbReference>
<dbReference type="AlphaFoldDB" id="A0A2K1KQ13"/>
<protein>
    <submittedName>
        <fullName evidence="1 2">Uncharacterized protein</fullName>
    </submittedName>
</protein>
<sequence>MYKRYEAYYFKTMLNILIVIKNLKRQNVYYALYYIIENYTKKFDEKFLQQSY</sequence>
<dbReference type="EMBL" id="ABEU02000004">
    <property type="protein sequence ID" value="PNR55867.1"/>
    <property type="molecule type" value="Genomic_DNA"/>
</dbReference>
<evidence type="ECO:0000313" key="2">
    <source>
        <dbReference type="EnsemblPlants" id="PAC:32921254.CDS.1"/>
    </source>
</evidence>